<dbReference type="EMBL" id="RBXL01000001">
    <property type="protein sequence ID" value="RKT43728.1"/>
    <property type="molecule type" value="Genomic_DNA"/>
</dbReference>
<keyword evidence="8" id="KW-1185">Reference proteome</keyword>
<evidence type="ECO:0000259" key="6">
    <source>
        <dbReference type="PROSITE" id="PS51007"/>
    </source>
</evidence>
<evidence type="ECO:0000313" key="8">
    <source>
        <dbReference type="Proteomes" id="UP000274556"/>
    </source>
</evidence>
<comment type="caution">
    <text evidence="7">The sequence shown here is derived from an EMBL/GenBank/DDBJ whole genome shotgun (WGS) entry which is preliminary data.</text>
</comment>
<feature type="chain" id="PRO_5019712278" evidence="5">
    <location>
        <begin position="24"/>
        <end position="109"/>
    </location>
</feature>
<sequence>MNGHRATAALLATLALPAATVCAEDGSPEAGRLVYEAKLCNLCHIVAGVSGPMANLGGSLDGVGQRRDAAWLALYFTDPKAAIPNATMPAANLTKQELADLVAYLLTLR</sequence>
<organism evidence="7 8">
    <name type="scientific">Thiocapsa rosea</name>
    <dbReference type="NCBI Taxonomy" id="69360"/>
    <lineage>
        <taxon>Bacteria</taxon>
        <taxon>Pseudomonadati</taxon>
        <taxon>Pseudomonadota</taxon>
        <taxon>Gammaproteobacteria</taxon>
        <taxon>Chromatiales</taxon>
        <taxon>Chromatiaceae</taxon>
        <taxon>Thiocapsa</taxon>
    </lineage>
</organism>
<evidence type="ECO:0000313" key="7">
    <source>
        <dbReference type="EMBL" id="RKT43728.1"/>
    </source>
</evidence>
<feature type="signal peptide" evidence="5">
    <location>
        <begin position="1"/>
        <end position="23"/>
    </location>
</feature>
<dbReference type="PROSITE" id="PS51007">
    <property type="entry name" value="CYTC"/>
    <property type="match status" value="1"/>
</dbReference>
<evidence type="ECO:0000256" key="1">
    <source>
        <dbReference type="ARBA" id="ARBA00022617"/>
    </source>
</evidence>
<evidence type="ECO:0000256" key="3">
    <source>
        <dbReference type="ARBA" id="ARBA00023004"/>
    </source>
</evidence>
<keyword evidence="5" id="KW-0732">Signal</keyword>
<reference evidence="7 8" key="1">
    <citation type="submission" date="2018-10" db="EMBL/GenBank/DDBJ databases">
        <title>Genomic Encyclopedia of Archaeal and Bacterial Type Strains, Phase II (KMG-II): from individual species to whole genera.</title>
        <authorList>
            <person name="Goeker M."/>
        </authorList>
    </citation>
    <scope>NUCLEOTIDE SEQUENCE [LARGE SCALE GENOMIC DNA]</scope>
    <source>
        <strain evidence="7 8">DSM 235</strain>
    </source>
</reference>
<dbReference type="SUPFAM" id="SSF46626">
    <property type="entry name" value="Cytochrome c"/>
    <property type="match status" value="1"/>
</dbReference>
<protein>
    <submittedName>
        <fullName evidence="7">Nitric oxide reductase subunit C</fullName>
    </submittedName>
</protein>
<dbReference type="Proteomes" id="UP000274556">
    <property type="component" value="Unassembled WGS sequence"/>
</dbReference>
<evidence type="ECO:0000256" key="4">
    <source>
        <dbReference type="PROSITE-ProRule" id="PRU00433"/>
    </source>
</evidence>
<accession>A0A495V7I7</accession>
<keyword evidence="3 4" id="KW-0408">Iron</keyword>
<proteinExistence type="predicted"/>
<dbReference type="InterPro" id="IPR036909">
    <property type="entry name" value="Cyt_c-like_dom_sf"/>
</dbReference>
<dbReference type="AlphaFoldDB" id="A0A495V7I7"/>
<dbReference type="RefSeq" id="WP_120796265.1">
    <property type="nucleotide sequence ID" value="NZ_RBXL01000001.1"/>
</dbReference>
<dbReference type="OrthoDB" id="9809720at2"/>
<evidence type="ECO:0000256" key="2">
    <source>
        <dbReference type="ARBA" id="ARBA00022723"/>
    </source>
</evidence>
<dbReference type="GO" id="GO:0009055">
    <property type="term" value="F:electron transfer activity"/>
    <property type="evidence" value="ECO:0007669"/>
    <property type="project" value="InterPro"/>
</dbReference>
<dbReference type="Pfam" id="PF00034">
    <property type="entry name" value="Cytochrom_C"/>
    <property type="match status" value="1"/>
</dbReference>
<evidence type="ECO:0000256" key="5">
    <source>
        <dbReference type="SAM" id="SignalP"/>
    </source>
</evidence>
<gene>
    <name evidence="7" type="ORF">BDD21_1083</name>
</gene>
<feature type="domain" description="Cytochrome c" evidence="6">
    <location>
        <begin position="26"/>
        <end position="109"/>
    </location>
</feature>
<name>A0A495V7I7_9GAMM</name>
<dbReference type="GO" id="GO:0020037">
    <property type="term" value="F:heme binding"/>
    <property type="evidence" value="ECO:0007669"/>
    <property type="project" value="InterPro"/>
</dbReference>
<keyword evidence="1 4" id="KW-0349">Heme</keyword>
<dbReference type="InterPro" id="IPR009056">
    <property type="entry name" value="Cyt_c-like_dom"/>
</dbReference>
<dbReference type="GO" id="GO:0046872">
    <property type="term" value="F:metal ion binding"/>
    <property type="evidence" value="ECO:0007669"/>
    <property type="project" value="UniProtKB-KW"/>
</dbReference>
<keyword evidence="2 4" id="KW-0479">Metal-binding</keyword>
<dbReference type="Gene3D" id="1.10.760.10">
    <property type="entry name" value="Cytochrome c-like domain"/>
    <property type="match status" value="1"/>
</dbReference>